<accession>A0A2S6MVT1</accession>
<sequence>MDIVGGGLILGALCASITGAARQPEPDVTDLESDFPSEPSISRFRAPKPPPAHPSNLAAPALSHSGAAPAAFASDSPLAPEAYAPQGSLLTRFAELAGAAPTPFALALVAPAGGGKTSALGWIAARLDKAALVRFEAADLAAEPERALAAGLYRALAPTQGALVEAAAREAEDSAAGGALAQDRLDDLRKKLIAERQALANQQARRAALPETVLYDLPGAPVDQFARRMRGGFEARMRRFGLGGDPLLTFKDLTRDLAAHDGPGRLLASLRAVHGYRGQTNLLVYAVLFYLLAKGLDWLSLNKADWLGWLSRAHETGAQTADFLRDRIGLLESGATLAVALALACLGLNLWRAYSFAAPLLRAARQLDEDVATRAHEADHAVVEQRRVVERLAARTSAAAQQARDAELRAESAGAPKTQPGFLEPESARQRRDQALGFLAALSAALKAKNACVTVMVDGFEKAQDGLFECVAALLARPGFVGVFALEPAPCGAQARARLLQLPLRLDVAAEPPALAPLDAPLSPLEERLLDALAPLAGHTPRAKKRLRNFYAFLRPAPDAEADLGPALALCLALKIGGEHQALEAILQGGPAPQRGEIFATAQRIAAPISPEALQRAAALAEALAG</sequence>
<feature type="region of interest" description="Disordered" evidence="1">
    <location>
        <begin position="23"/>
        <end position="60"/>
    </location>
</feature>
<dbReference type="Proteomes" id="UP000239089">
    <property type="component" value="Unassembled WGS sequence"/>
</dbReference>
<comment type="caution">
    <text evidence="2">The sequence shown here is derived from an EMBL/GenBank/DDBJ whole genome shotgun (WGS) entry which is preliminary data.</text>
</comment>
<keyword evidence="3" id="KW-1185">Reference proteome</keyword>
<protein>
    <submittedName>
        <fullName evidence="2">Uncharacterized protein</fullName>
    </submittedName>
</protein>
<evidence type="ECO:0000313" key="3">
    <source>
        <dbReference type="Proteomes" id="UP000239089"/>
    </source>
</evidence>
<dbReference type="AlphaFoldDB" id="A0A2S6MVT1"/>
<proteinExistence type="predicted"/>
<evidence type="ECO:0000313" key="2">
    <source>
        <dbReference type="EMBL" id="PPQ26476.1"/>
    </source>
</evidence>
<evidence type="ECO:0000256" key="1">
    <source>
        <dbReference type="SAM" id="MobiDB-lite"/>
    </source>
</evidence>
<name>A0A2S6MVT1_9HYPH</name>
<gene>
    <name evidence="2" type="ORF">CCR94_22920</name>
</gene>
<dbReference type="EMBL" id="NHSJ01000134">
    <property type="protein sequence ID" value="PPQ26476.1"/>
    <property type="molecule type" value="Genomic_DNA"/>
</dbReference>
<organism evidence="2 3">
    <name type="scientific">Rhodoblastus sphagnicola</name>
    <dbReference type="NCBI Taxonomy" id="333368"/>
    <lineage>
        <taxon>Bacteria</taxon>
        <taxon>Pseudomonadati</taxon>
        <taxon>Pseudomonadota</taxon>
        <taxon>Alphaproteobacteria</taxon>
        <taxon>Hyphomicrobiales</taxon>
        <taxon>Rhodoblastaceae</taxon>
        <taxon>Rhodoblastus</taxon>
    </lineage>
</organism>
<reference evidence="2 3" key="1">
    <citation type="journal article" date="2018" name="Arch. Microbiol.">
        <title>New insights into the metabolic potential of the phototrophic purple bacterium Rhodopila globiformis DSM 161(T) from its draft genome sequence and evidence for a vanadium-dependent nitrogenase.</title>
        <authorList>
            <person name="Imhoff J.F."/>
            <person name="Rahn T."/>
            <person name="Kunzel S."/>
            <person name="Neulinger S.C."/>
        </authorList>
    </citation>
    <scope>NUCLEOTIDE SEQUENCE [LARGE SCALE GENOMIC DNA]</scope>
    <source>
        <strain evidence="2 3">DSM 16996</strain>
    </source>
</reference>